<dbReference type="InterPro" id="IPR045055">
    <property type="entry name" value="DNA2/NAM7-like"/>
</dbReference>
<evidence type="ECO:0000313" key="4">
    <source>
        <dbReference type="EMBL" id="MBC5721891.1"/>
    </source>
</evidence>
<sequence length="1067" mass="121899">MFLQEHRHGILLRTLTVRLLLCLTAGFLLWRLIEYVKFFLPLIPAGLWIFREKIGALLRWADGGAAWLEERGRASVGTGKAANGIRIGGEATERTVQAERDLGYPLGNPPARQTGVQVAGCPTGLTPPVDGRQAATLRAELAEGLDLTGPTPLFFPSEQMERRTIPNGELERLVKEELALNDYLWIQPGKITEQYAQYLLYSANCVFELQWKKFVSSGNYYATIHFRHRKTTLDTVNMLGRTARFRHNKKISLARKGQSGVELAYVEQFISRVDSYFCLLGQVELEREEEQRPEEEQQKRVDYCTLHCDLIDAEAALEQEKAIRLSYRGIESTDQFNAEGGTYCFLLAEPSSQSGQELEGQGVVLCGLGEEPGENSRRTGTIVRYESQRPAVWVKLPQRRECTLDALPKEGTLFSRPNIGYAIQKSAFQTLAEDKAVNRSILDILLEGRYAPMGPVEQVARKGNPAQKRAVDLAVATKDFLLVQGPPGTGKTTIIIEMVRLFVDRGMRVLISSKNNLAVDNVLEKLVEKQVDCVRLTTDEEKIQVPVVREVWTNRKLLTMQRNVLRNSGRQRARLEEEMTELAPQISALQDCAQSAGRYQELLEERRRLMGQRLWMKLLALFRSKRTKEWEQELEHTEERLAFARELLARYCVEHGMGSRDVDVGQLATDILRELADLQAKERTWRARLQLLSQWERELQNRCEELEDALFAQVKVIGATCISSETDRNFKKLEYDVAIVDESGQITLHDVIVPMAKARKVILIGDHLQLPPVSDSDLIRRMEEDERFQQEEGLDRYYSVSLFEELFERAPEANKVMLDTQFRMHSSIARYISDQFYHGTYQTGCLDEYRVLPLRGGEAPIRFLDTIGLPDKEETMAEGGEGVYNDCEARILVDETVKILKQLPYVVKDFDGSREFDVELNYRSVGIITPYKKQIGRIRKFLLPALARELCEGDKLHAQEILDRIDIATVDSFQGRDKEIIFYCFVRSSPQHGIGFESEVRRLNVTMTRAKRLLVMVGDSETLTQTRAKKPPFQGSRYPREYFSALLDYCRQNGVYQRLEVSHGKEE</sequence>
<dbReference type="AlphaFoldDB" id="A0A8J6IZP5"/>
<dbReference type="Gene3D" id="3.40.50.300">
    <property type="entry name" value="P-loop containing nucleotide triphosphate hydrolases"/>
    <property type="match status" value="3"/>
</dbReference>
<reference evidence="4" key="1">
    <citation type="submission" date="2020-08" db="EMBL/GenBank/DDBJ databases">
        <title>Genome public.</title>
        <authorList>
            <person name="Liu C."/>
            <person name="Sun Q."/>
        </authorList>
    </citation>
    <scope>NUCLEOTIDE SEQUENCE</scope>
    <source>
        <strain evidence="4">NSJ-23</strain>
    </source>
</reference>
<comment type="caution">
    <text evidence="4">The sequence shown here is derived from an EMBL/GenBank/DDBJ whole genome shotgun (WGS) entry which is preliminary data.</text>
</comment>
<dbReference type="Pfam" id="PF13087">
    <property type="entry name" value="AAA_12"/>
    <property type="match status" value="1"/>
</dbReference>
<dbReference type="PANTHER" id="PTHR10887">
    <property type="entry name" value="DNA2/NAM7 HELICASE FAMILY"/>
    <property type="match status" value="1"/>
</dbReference>
<protein>
    <submittedName>
        <fullName evidence="4">AAA family ATPase</fullName>
    </submittedName>
</protein>
<dbReference type="Pfam" id="PF13086">
    <property type="entry name" value="AAA_11"/>
    <property type="match status" value="1"/>
</dbReference>
<evidence type="ECO:0000259" key="2">
    <source>
        <dbReference type="Pfam" id="PF13086"/>
    </source>
</evidence>
<evidence type="ECO:0000256" key="1">
    <source>
        <dbReference type="SAM" id="Phobius"/>
    </source>
</evidence>
<organism evidence="4 5">
    <name type="scientific">Flintibacter hominis</name>
    <dbReference type="NCBI Taxonomy" id="2763048"/>
    <lineage>
        <taxon>Bacteria</taxon>
        <taxon>Bacillati</taxon>
        <taxon>Bacillota</taxon>
        <taxon>Clostridia</taxon>
        <taxon>Eubacteriales</taxon>
        <taxon>Flintibacter</taxon>
    </lineage>
</organism>
<keyword evidence="1" id="KW-0472">Membrane</keyword>
<dbReference type="RefSeq" id="WP_186852209.1">
    <property type="nucleotide sequence ID" value="NZ_JACOPO010000002.1"/>
</dbReference>
<dbReference type="EMBL" id="JACOPO010000002">
    <property type="protein sequence ID" value="MBC5721891.1"/>
    <property type="molecule type" value="Genomic_DNA"/>
</dbReference>
<keyword evidence="1" id="KW-0812">Transmembrane</keyword>
<proteinExistence type="predicted"/>
<evidence type="ECO:0000259" key="3">
    <source>
        <dbReference type="Pfam" id="PF13087"/>
    </source>
</evidence>
<evidence type="ECO:0000313" key="5">
    <source>
        <dbReference type="Proteomes" id="UP000628736"/>
    </source>
</evidence>
<dbReference type="InterPro" id="IPR041679">
    <property type="entry name" value="DNA2/NAM7-like_C"/>
</dbReference>
<dbReference type="GO" id="GO:0004386">
    <property type="term" value="F:helicase activity"/>
    <property type="evidence" value="ECO:0007669"/>
    <property type="project" value="InterPro"/>
</dbReference>
<dbReference type="PANTHER" id="PTHR10887:SF495">
    <property type="entry name" value="HELICASE SENATAXIN ISOFORM X1-RELATED"/>
    <property type="match status" value="1"/>
</dbReference>
<feature type="domain" description="DNA2/NAM7 helicase helicase" evidence="2">
    <location>
        <begin position="464"/>
        <end position="776"/>
    </location>
</feature>
<dbReference type="InterPro" id="IPR047187">
    <property type="entry name" value="SF1_C_Upf1"/>
</dbReference>
<dbReference type="InterPro" id="IPR041677">
    <property type="entry name" value="DNA2/NAM7_AAA_11"/>
</dbReference>
<feature type="domain" description="DNA2/NAM7 helicase-like C-terminal" evidence="3">
    <location>
        <begin position="798"/>
        <end position="1020"/>
    </location>
</feature>
<dbReference type="InterPro" id="IPR027417">
    <property type="entry name" value="P-loop_NTPase"/>
</dbReference>
<dbReference type="Proteomes" id="UP000628736">
    <property type="component" value="Unassembled WGS sequence"/>
</dbReference>
<keyword evidence="1" id="KW-1133">Transmembrane helix</keyword>
<keyword evidence="5" id="KW-1185">Reference proteome</keyword>
<dbReference type="CDD" id="cd18808">
    <property type="entry name" value="SF1_C_Upf1"/>
    <property type="match status" value="1"/>
</dbReference>
<gene>
    <name evidence="4" type="ORF">H8S11_03530</name>
</gene>
<feature type="transmembrane region" description="Helical" evidence="1">
    <location>
        <begin position="12"/>
        <end position="33"/>
    </location>
</feature>
<accession>A0A8J6IZP5</accession>
<name>A0A8J6IZP5_9FIRM</name>
<dbReference type="SUPFAM" id="SSF52540">
    <property type="entry name" value="P-loop containing nucleoside triphosphate hydrolases"/>
    <property type="match status" value="2"/>
</dbReference>